<dbReference type="SUPFAM" id="SSF56322">
    <property type="entry name" value="ADC synthase"/>
    <property type="match status" value="1"/>
</dbReference>
<dbReference type="InterPro" id="IPR005801">
    <property type="entry name" value="ADC_synthase"/>
</dbReference>
<evidence type="ECO:0000313" key="5">
    <source>
        <dbReference type="Proteomes" id="UP000095768"/>
    </source>
</evidence>
<reference evidence="3 5" key="1">
    <citation type="submission" date="2016-09" db="EMBL/GenBank/DDBJ databases">
        <authorList>
            <consortium name="Pathogen Informatics"/>
        </authorList>
    </citation>
    <scope>NUCLEOTIDE SEQUENCE [LARGE SCALE GENOMIC DNA]</scope>
    <source>
        <strain evidence="3 5">82B</strain>
    </source>
</reference>
<evidence type="ECO:0000313" key="2">
    <source>
        <dbReference type="EMBL" id="SCS28337.1"/>
    </source>
</evidence>
<dbReference type="EMBL" id="FMPG01000001">
    <property type="protein sequence ID" value="SCS38372.1"/>
    <property type="molecule type" value="Genomic_DNA"/>
</dbReference>
<dbReference type="Gene3D" id="3.60.120.10">
    <property type="entry name" value="Anthranilate synthase"/>
    <property type="match status" value="1"/>
</dbReference>
<organism evidence="3 5">
    <name type="scientific">Staphylococcus caeli</name>
    <dbReference type="NCBI Taxonomy" id="2201815"/>
    <lineage>
        <taxon>Bacteria</taxon>
        <taxon>Bacillati</taxon>
        <taxon>Bacillota</taxon>
        <taxon>Bacilli</taxon>
        <taxon>Bacillales</taxon>
        <taxon>Staphylococcaceae</taxon>
        <taxon>Staphylococcus</taxon>
    </lineage>
</organism>
<dbReference type="Pfam" id="PF00425">
    <property type="entry name" value="Chorismate_bind"/>
    <property type="match status" value="1"/>
</dbReference>
<keyword evidence="3" id="KW-0032">Aminotransferase</keyword>
<dbReference type="GO" id="GO:0000162">
    <property type="term" value="P:L-tryptophan biosynthetic process"/>
    <property type="evidence" value="ECO:0007669"/>
    <property type="project" value="TreeGrafter"/>
</dbReference>
<dbReference type="InterPro" id="IPR019999">
    <property type="entry name" value="Anth_synth_I-like"/>
</dbReference>
<dbReference type="PANTHER" id="PTHR11236">
    <property type="entry name" value="AMINOBENZOATE/ANTHRANILATE SYNTHASE"/>
    <property type="match status" value="1"/>
</dbReference>
<keyword evidence="4" id="KW-1185">Reference proteome</keyword>
<dbReference type="Proteomes" id="UP000095412">
    <property type="component" value="Unassembled WGS sequence"/>
</dbReference>
<dbReference type="OrthoDB" id="9803598at2"/>
<reference evidence="2 4" key="2">
    <citation type="submission" date="2016-09" db="EMBL/GenBank/DDBJ databases">
        <authorList>
            <consortium name="Pathogen Informatics"/>
            <person name="Sun Q."/>
            <person name="Inoue M."/>
        </authorList>
    </citation>
    <scope>NUCLEOTIDE SEQUENCE [LARGE SCALE GENOMIC DNA]</scope>
    <source>
        <strain evidence="2 4">82C</strain>
    </source>
</reference>
<dbReference type="EC" id="2.6.1.85" evidence="3"/>
<gene>
    <name evidence="3" type="primary">pabB</name>
    <name evidence="3" type="ORF">SAMEA2297795_00399</name>
    <name evidence="2" type="ORF">SAMEA2297796_00226</name>
</gene>
<evidence type="ECO:0000313" key="3">
    <source>
        <dbReference type="EMBL" id="SCS38372.1"/>
    </source>
</evidence>
<dbReference type="RefSeq" id="WP_069994373.1">
    <property type="nucleotide sequence ID" value="NZ_FMPG01000001.1"/>
</dbReference>
<keyword evidence="3" id="KW-0808">Transferase</keyword>
<accession>A0A1D4HMD1</accession>
<dbReference type="InterPro" id="IPR015890">
    <property type="entry name" value="Chorismate_C"/>
</dbReference>
<feature type="domain" description="Chorismate-utilising enzyme C-terminal" evidence="1">
    <location>
        <begin position="118"/>
        <end position="373"/>
    </location>
</feature>
<name>A0A1D4HMD1_9STAP</name>
<dbReference type="AlphaFoldDB" id="A0A1D4HMD1"/>
<dbReference type="PRINTS" id="PR00095">
    <property type="entry name" value="ANTSNTHASEI"/>
</dbReference>
<evidence type="ECO:0000259" key="1">
    <source>
        <dbReference type="Pfam" id="PF00425"/>
    </source>
</evidence>
<evidence type="ECO:0000313" key="4">
    <source>
        <dbReference type="Proteomes" id="UP000095412"/>
    </source>
</evidence>
<proteinExistence type="predicted"/>
<sequence length="380" mass="43686">MPIHFNYRYYLDETTYESHQYFLSSCVEQKVAYCIEDVGEVVTFAEQQQHKGKYVALYLPYEAATYFNPEMATVPIEHKHVYAAAYVFNHVDKEASVPLMSHPQRNCRFHFQLKTSQLKEHIRAIQAAIIEGHTYQVNYTTRLTDNIRYPIADLYYSLLQQNHGFYTALIDMEDVQIASLSPELFFQRGPFKEKDDILLSKPMKGTIARGHSEYEDEQNYKSLIQSAKDKAENVMIVDLLRNDMSRIAQTGTVKVYQPFHIETYETVFQMTSMVTGAVRQTTQLVEILSALFPCGSITGAPKINTMKYIQTLEQVPRYAYCGTIGLLHPNGKAIFNVPIRTIQYLNNQAIYGVGAGITIDSIPEQEVQEFFDKTKILERL</sequence>
<dbReference type="GO" id="GO:0046820">
    <property type="term" value="F:4-amino-4-deoxychorismate synthase activity"/>
    <property type="evidence" value="ECO:0007669"/>
    <property type="project" value="UniProtKB-EC"/>
</dbReference>
<dbReference type="EMBL" id="FMPI01000001">
    <property type="protein sequence ID" value="SCS28337.1"/>
    <property type="molecule type" value="Genomic_DNA"/>
</dbReference>
<protein>
    <submittedName>
        <fullName evidence="3">Para-aminobenzoate synthase component</fullName>
        <ecNumber evidence="3">2.6.1.85</ecNumber>
    </submittedName>
</protein>
<dbReference type="Proteomes" id="UP000095768">
    <property type="component" value="Unassembled WGS sequence"/>
</dbReference>
<dbReference type="PANTHER" id="PTHR11236:SF50">
    <property type="entry name" value="AMINODEOXYCHORISMATE SYNTHASE COMPONENT 1"/>
    <property type="match status" value="1"/>
</dbReference>